<protein>
    <submittedName>
        <fullName evidence="7">ABC transporter permease</fullName>
    </submittedName>
</protein>
<feature type="transmembrane region" description="Helical" evidence="6">
    <location>
        <begin position="180"/>
        <end position="201"/>
    </location>
</feature>
<dbReference type="GO" id="GO:0005886">
    <property type="term" value="C:plasma membrane"/>
    <property type="evidence" value="ECO:0007669"/>
    <property type="project" value="UniProtKB-SubCell"/>
</dbReference>
<evidence type="ECO:0000313" key="7">
    <source>
        <dbReference type="EMBL" id="HDX32825.1"/>
    </source>
</evidence>
<evidence type="ECO:0000256" key="2">
    <source>
        <dbReference type="ARBA" id="ARBA00022475"/>
    </source>
</evidence>
<evidence type="ECO:0000256" key="3">
    <source>
        <dbReference type="ARBA" id="ARBA00022692"/>
    </source>
</evidence>
<keyword evidence="4 6" id="KW-1133">Transmembrane helix</keyword>
<reference evidence="7" key="1">
    <citation type="journal article" date="2020" name="mSystems">
        <title>Genome- and Community-Level Interaction Insights into Carbon Utilization and Element Cycling Functions of Hydrothermarchaeota in Hydrothermal Sediment.</title>
        <authorList>
            <person name="Zhou Z."/>
            <person name="Liu Y."/>
            <person name="Xu W."/>
            <person name="Pan J."/>
            <person name="Luo Z.H."/>
            <person name="Li M."/>
        </authorList>
    </citation>
    <scope>NUCLEOTIDE SEQUENCE [LARGE SCALE GENOMIC DNA]</scope>
    <source>
        <strain evidence="7">SpSt-289</strain>
    </source>
</reference>
<comment type="subcellular location">
    <subcellularLocation>
        <location evidence="1">Cell membrane</location>
        <topology evidence="1">Multi-pass membrane protein</topology>
    </subcellularLocation>
</comment>
<organism evidence="7">
    <name type="scientific">Caldilinea aerophila</name>
    <dbReference type="NCBI Taxonomy" id="133453"/>
    <lineage>
        <taxon>Bacteria</taxon>
        <taxon>Bacillati</taxon>
        <taxon>Chloroflexota</taxon>
        <taxon>Caldilineae</taxon>
        <taxon>Caldilineales</taxon>
        <taxon>Caldilineaceae</taxon>
        <taxon>Caldilinea</taxon>
    </lineage>
</organism>
<evidence type="ECO:0000256" key="5">
    <source>
        <dbReference type="ARBA" id="ARBA00023136"/>
    </source>
</evidence>
<evidence type="ECO:0000256" key="1">
    <source>
        <dbReference type="ARBA" id="ARBA00004651"/>
    </source>
</evidence>
<keyword evidence="3 6" id="KW-0812">Transmembrane</keyword>
<feature type="transmembrane region" description="Helical" evidence="6">
    <location>
        <begin position="288"/>
        <end position="306"/>
    </location>
</feature>
<name>A0A7C1JRK4_9CHLR</name>
<feature type="transmembrane region" description="Helical" evidence="6">
    <location>
        <begin position="312"/>
        <end position="330"/>
    </location>
</feature>
<comment type="caution">
    <text evidence="7">The sequence shown here is derived from an EMBL/GenBank/DDBJ whole genome shotgun (WGS) entry which is preliminary data.</text>
</comment>
<dbReference type="PANTHER" id="PTHR32196">
    <property type="entry name" value="ABC TRANSPORTER PERMEASE PROTEIN YPHD-RELATED-RELATED"/>
    <property type="match status" value="1"/>
</dbReference>
<evidence type="ECO:0000256" key="6">
    <source>
        <dbReference type="SAM" id="Phobius"/>
    </source>
</evidence>
<dbReference type="EMBL" id="DSMG01000160">
    <property type="protein sequence ID" value="HDX32825.1"/>
    <property type="molecule type" value="Genomic_DNA"/>
</dbReference>
<feature type="transmembrane region" description="Helical" evidence="6">
    <location>
        <begin position="230"/>
        <end position="250"/>
    </location>
</feature>
<dbReference type="AlphaFoldDB" id="A0A7C1JRK4"/>
<dbReference type="GO" id="GO:0022857">
    <property type="term" value="F:transmembrane transporter activity"/>
    <property type="evidence" value="ECO:0007669"/>
    <property type="project" value="InterPro"/>
</dbReference>
<dbReference type="CDD" id="cd06579">
    <property type="entry name" value="TM_PBP1_transp_AraH_like"/>
    <property type="match status" value="1"/>
</dbReference>
<proteinExistence type="predicted"/>
<evidence type="ECO:0000256" key="4">
    <source>
        <dbReference type="ARBA" id="ARBA00022989"/>
    </source>
</evidence>
<keyword evidence="5 6" id="KW-0472">Membrane</keyword>
<feature type="transmembrane region" description="Helical" evidence="6">
    <location>
        <begin position="24"/>
        <end position="42"/>
    </location>
</feature>
<dbReference type="PANTHER" id="PTHR32196:SF15">
    <property type="entry name" value="SUGAR ABC TRANSPORTER PERMEASE PROTEIN"/>
    <property type="match status" value="1"/>
</dbReference>
<feature type="transmembrane region" description="Helical" evidence="6">
    <location>
        <begin position="262"/>
        <end position="281"/>
    </location>
</feature>
<feature type="transmembrane region" description="Helical" evidence="6">
    <location>
        <begin position="54"/>
        <end position="75"/>
    </location>
</feature>
<gene>
    <name evidence="7" type="ORF">ENQ20_15260</name>
</gene>
<keyword evidence="2" id="KW-1003">Cell membrane</keyword>
<feature type="transmembrane region" description="Helical" evidence="6">
    <location>
        <begin position="106"/>
        <end position="128"/>
    </location>
</feature>
<accession>A0A7C1JRK4</accession>
<feature type="transmembrane region" description="Helical" evidence="6">
    <location>
        <begin position="140"/>
        <end position="160"/>
    </location>
</feature>
<dbReference type="Pfam" id="PF02653">
    <property type="entry name" value="BPD_transp_2"/>
    <property type="match status" value="1"/>
</dbReference>
<dbReference type="InterPro" id="IPR001851">
    <property type="entry name" value="ABC_transp_permease"/>
</dbReference>
<feature type="transmembrane region" description="Helical" evidence="6">
    <location>
        <begin position="82"/>
        <end position="100"/>
    </location>
</feature>
<sequence length="342" mass="36530">MDVTGVQEQRALGEPGLLTRIFQIREAGIIVAFLALCLFFWWQRPDVFLNPANLAVIMRFIATFGLLAIGQVLVIITGGIDLSVGSMTALTGVLFATLMMKGVGVIPPLGIAPSVLIVLVVAGLVGAWHGFCVTRLHIPPFIITLGTWLMARGLAAFITQGYPIVFPSNHPFLWFGQGEIARIPIMFIVLVVVATLVFFLLNSTTLGRHIYAVGGNIEAARVSGIKVNRVRIFCFVVSSLMAGVVGLLLASRLGQGTPTVGTAYELWAIAATVIGGTSLFGGEGTVQGAILGAAIMGVMVNGMVLINLSSYLQDVVLGAVLVIAVTYDTWRRRRQLGAVRRR</sequence>